<name>A0A255K4V8_9FIRM</name>
<dbReference type="AlphaFoldDB" id="A0A255K4V8"/>
<evidence type="ECO:0000313" key="4">
    <source>
        <dbReference type="Proteomes" id="UP000216411"/>
    </source>
</evidence>
<evidence type="ECO:0000313" key="2">
    <source>
        <dbReference type="EMBL" id="PXV88281.1"/>
    </source>
</evidence>
<keyword evidence="4" id="KW-1185">Reference proteome</keyword>
<organism evidence="2 5">
    <name type="scientific">Lachnotalea glycerini</name>
    <dbReference type="NCBI Taxonomy" id="1763509"/>
    <lineage>
        <taxon>Bacteria</taxon>
        <taxon>Bacillati</taxon>
        <taxon>Bacillota</taxon>
        <taxon>Clostridia</taxon>
        <taxon>Lachnospirales</taxon>
        <taxon>Lachnospiraceae</taxon>
        <taxon>Lachnotalea</taxon>
    </lineage>
</organism>
<evidence type="ECO:0000256" key="1">
    <source>
        <dbReference type="SAM" id="Phobius"/>
    </source>
</evidence>
<gene>
    <name evidence="2" type="ORF">C8E03_1082</name>
    <name evidence="3" type="ORF">CG710_012375</name>
</gene>
<reference evidence="2 5" key="2">
    <citation type="submission" date="2018-05" db="EMBL/GenBank/DDBJ databases">
        <title>Genomic Encyclopedia of Type Strains, Phase IV (KMG-IV): sequencing the most valuable type-strain genomes for metagenomic binning, comparative biology and taxonomic classification.</title>
        <authorList>
            <person name="Goeker M."/>
        </authorList>
    </citation>
    <scope>NUCLEOTIDE SEQUENCE [LARGE SCALE GENOMIC DNA]</scope>
    <source>
        <strain evidence="2 5">DSM 28816</strain>
    </source>
</reference>
<dbReference type="OrthoDB" id="1767071at2"/>
<keyword evidence="1" id="KW-0812">Transmembrane</keyword>
<dbReference type="EMBL" id="QICS01000008">
    <property type="protein sequence ID" value="PXV88281.1"/>
    <property type="molecule type" value="Genomic_DNA"/>
</dbReference>
<dbReference type="Proteomes" id="UP000216411">
    <property type="component" value="Unassembled WGS sequence"/>
</dbReference>
<keyword evidence="1" id="KW-1133">Transmembrane helix</keyword>
<reference evidence="3" key="3">
    <citation type="submission" date="2018-07" db="EMBL/GenBank/DDBJ databases">
        <authorList>
            <person name="Quirk P.G."/>
            <person name="Krulwich T.A."/>
        </authorList>
    </citation>
    <scope>NUCLEOTIDE SEQUENCE</scope>
    <source>
        <strain evidence="3">CCRI-19302</strain>
    </source>
</reference>
<proteinExistence type="predicted"/>
<keyword evidence="1" id="KW-0472">Membrane</keyword>
<accession>A0A255K4V8</accession>
<dbReference type="Proteomes" id="UP000247523">
    <property type="component" value="Unassembled WGS sequence"/>
</dbReference>
<feature type="transmembrane region" description="Helical" evidence="1">
    <location>
        <begin position="28"/>
        <end position="47"/>
    </location>
</feature>
<evidence type="ECO:0000313" key="5">
    <source>
        <dbReference type="Proteomes" id="UP000247523"/>
    </source>
</evidence>
<reference evidence="3 4" key="1">
    <citation type="journal article" date="2017" name="Genome Announc.">
        <title>Draft Genome Sequence of a Sporulating and Motile Strain of Lachnotalea glycerini Isolated from Water in Quebec City, Canada.</title>
        <authorList>
            <person name="Maheux A.F."/>
            <person name="Boudreau D.K."/>
            <person name="Berube E."/>
            <person name="Boissinot M."/>
            <person name="Raymond F."/>
            <person name="Brodeur S."/>
            <person name="Corbeil J."/>
            <person name="Isabel S."/>
            <person name="Omar R.F."/>
            <person name="Bergeron M.G."/>
        </authorList>
    </citation>
    <scope>NUCLEOTIDE SEQUENCE [LARGE SCALE GENOMIC DNA]</scope>
    <source>
        <strain evidence="3 4">CCRI-19302</strain>
    </source>
</reference>
<dbReference type="RefSeq" id="WP_094376438.1">
    <property type="nucleotide sequence ID" value="NZ_NOKA02000026.1"/>
</dbReference>
<dbReference type="EMBL" id="NOKA02000026">
    <property type="protein sequence ID" value="RDY30863.1"/>
    <property type="molecule type" value="Genomic_DNA"/>
</dbReference>
<comment type="caution">
    <text evidence="2">The sequence shown here is derived from an EMBL/GenBank/DDBJ whole genome shotgun (WGS) entry which is preliminary data.</text>
</comment>
<sequence>MSQEKVERYKKEKANRKKIIMQEKRKSIAVKLSISLVSIAAIGWIGYSAYNVIESNKPETVVSVNMDSINDYFAGLSADTAQ</sequence>
<protein>
    <submittedName>
        <fullName evidence="2">Uncharacterized protein</fullName>
    </submittedName>
</protein>
<evidence type="ECO:0000313" key="3">
    <source>
        <dbReference type="EMBL" id="RDY30863.1"/>
    </source>
</evidence>